<evidence type="ECO:0000256" key="1">
    <source>
        <dbReference type="SAM" id="Phobius"/>
    </source>
</evidence>
<evidence type="ECO:0000313" key="4">
    <source>
        <dbReference type="Proteomes" id="UP000799429"/>
    </source>
</evidence>
<dbReference type="AlphaFoldDB" id="A0A9P4SBE8"/>
<feature type="signal peptide" evidence="2">
    <location>
        <begin position="1"/>
        <end position="17"/>
    </location>
</feature>
<dbReference type="EMBL" id="MU006094">
    <property type="protein sequence ID" value="KAF2839556.1"/>
    <property type="molecule type" value="Genomic_DNA"/>
</dbReference>
<keyword evidence="1" id="KW-0472">Membrane</keyword>
<keyword evidence="2" id="KW-0732">Signal</keyword>
<evidence type="ECO:0000256" key="2">
    <source>
        <dbReference type="SAM" id="SignalP"/>
    </source>
</evidence>
<keyword evidence="4" id="KW-1185">Reference proteome</keyword>
<sequence>MRLQNTLLLALPAVAIAQGQVPLGDRVKGLVDQVQGWVKQAAGIASSAAPSIPKSTDAAAAKVADAIDVPHLTLQNWKSILTPSASGTSSGPEEWMVYVTGGNTTCYGMCGNATAAWNKAVPQLTARPNGPKLAVLDCETDQVLCNCWSAGPPTVWHFLLPQPLPDQSKPATTVRIIGVNRANATASDIVKIHTEKKYLEEEPYEGIFHPFDGTFAQYGLSVPVAYILYAFAKMPNWLPMLVISMFSRKLMSRRMNNQAGAAGAAPAQ</sequence>
<gene>
    <name evidence="3" type="ORF">M501DRAFT_1015652</name>
</gene>
<keyword evidence="1" id="KW-1133">Transmembrane helix</keyword>
<keyword evidence="1" id="KW-0812">Transmembrane</keyword>
<dbReference type="Proteomes" id="UP000799429">
    <property type="component" value="Unassembled WGS sequence"/>
</dbReference>
<protein>
    <submittedName>
        <fullName evidence="3">Uncharacterized protein</fullName>
    </submittedName>
</protein>
<organism evidence="3 4">
    <name type="scientific">Patellaria atrata CBS 101060</name>
    <dbReference type="NCBI Taxonomy" id="1346257"/>
    <lineage>
        <taxon>Eukaryota</taxon>
        <taxon>Fungi</taxon>
        <taxon>Dikarya</taxon>
        <taxon>Ascomycota</taxon>
        <taxon>Pezizomycotina</taxon>
        <taxon>Dothideomycetes</taxon>
        <taxon>Dothideomycetes incertae sedis</taxon>
        <taxon>Patellariales</taxon>
        <taxon>Patellariaceae</taxon>
        <taxon>Patellaria</taxon>
    </lineage>
</organism>
<feature type="chain" id="PRO_5040260590" evidence="2">
    <location>
        <begin position="18"/>
        <end position="268"/>
    </location>
</feature>
<evidence type="ECO:0000313" key="3">
    <source>
        <dbReference type="EMBL" id="KAF2839556.1"/>
    </source>
</evidence>
<feature type="transmembrane region" description="Helical" evidence="1">
    <location>
        <begin position="226"/>
        <end position="246"/>
    </location>
</feature>
<accession>A0A9P4SBE8</accession>
<proteinExistence type="predicted"/>
<comment type="caution">
    <text evidence="3">The sequence shown here is derived from an EMBL/GenBank/DDBJ whole genome shotgun (WGS) entry which is preliminary data.</text>
</comment>
<reference evidence="3" key="1">
    <citation type="journal article" date="2020" name="Stud. Mycol.">
        <title>101 Dothideomycetes genomes: a test case for predicting lifestyles and emergence of pathogens.</title>
        <authorList>
            <person name="Haridas S."/>
            <person name="Albert R."/>
            <person name="Binder M."/>
            <person name="Bloem J."/>
            <person name="Labutti K."/>
            <person name="Salamov A."/>
            <person name="Andreopoulos B."/>
            <person name="Baker S."/>
            <person name="Barry K."/>
            <person name="Bills G."/>
            <person name="Bluhm B."/>
            <person name="Cannon C."/>
            <person name="Castanera R."/>
            <person name="Culley D."/>
            <person name="Daum C."/>
            <person name="Ezra D."/>
            <person name="Gonzalez J."/>
            <person name="Henrissat B."/>
            <person name="Kuo A."/>
            <person name="Liang C."/>
            <person name="Lipzen A."/>
            <person name="Lutzoni F."/>
            <person name="Magnuson J."/>
            <person name="Mondo S."/>
            <person name="Nolan M."/>
            <person name="Ohm R."/>
            <person name="Pangilinan J."/>
            <person name="Park H.-J."/>
            <person name="Ramirez L."/>
            <person name="Alfaro M."/>
            <person name="Sun H."/>
            <person name="Tritt A."/>
            <person name="Yoshinaga Y."/>
            <person name="Zwiers L.-H."/>
            <person name="Turgeon B."/>
            <person name="Goodwin S."/>
            <person name="Spatafora J."/>
            <person name="Crous P."/>
            <person name="Grigoriev I."/>
        </authorList>
    </citation>
    <scope>NUCLEOTIDE SEQUENCE</scope>
    <source>
        <strain evidence="3">CBS 101060</strain>
    </source>
</reference>
<dbReference type="OrthoDB" id="1733656at2759"/>
<name>A0A9P4SBE8_9PEZI</name>